<dbReference type="Proteomes" id="UP000504637">
    <property type="component" value="Unplaced"/>
</dbReference>
<feature type="region of interest" description="Disordered" evidence="1">
    <location>
        <begin position="172"/>
        <end position="210"/>
    </location>
</feature>
<keyword evidence="2" id="KW-0732">Signal</keyword>
<dbReference type="OrthoDB" id="5215637at2759"/>
<keyword evidence="3" id="KW-1185">Reference proteome</keyword>
<protein>
    <submittedName>
        <fullName evidence="4">Uncharacterized protein</fullName>
    </submittedName>
</protein>
<sequence>MLFAWSSLLLMLAGHSLAAAPTTCYNQDGSIANNRYKPCPGTTYCCDSGDTCTTNGLCQQRNNHYPNMEQVAWWYDAKANRTSYGDFTFLYTASTCTNANFSGCSTRCTNANTPSYLWACNDDALTNYCCYDPSKSLGLWEHQSCCKYPGAVFQLDKPSIIAWNSTSASTPVSTSSTSSALPSSTTPATSGVSNTTAGNGPTPGMSQGTTIGISVGVATSLLLAGRRLSLPTPPRNPFLARPSTAKSPSTRQIATRSESSQRIRANPS</sequence>
<proteinExistence type="predicted"/>
<gene>
    <name evidence="4" type="ORF">K489DRAFT_102748</name>
</gene>
<feature type="region of interest" description="Disordered" evidence="1">
    <location>
        <begin position="228"/>
        <end position="268"/>
    </location>
</feature>
<evidence type="ECO:0000313" key="3">
    <source>
        <dbReference type="Proteomes" id="UP000504637"/>
    </source>
</evidence>
<feature type="signal peptide" evidence="2">
    <location>
        <begin position="1"/>
        <end position="18"/>
    </location>
</feature>
<evidence type="ECO:0000256" key="1">
    <source>
        <dbReference type="SAM" id="MobiDB-lite"/>
    </source>
</evidence>
<accession>A0A6J3MGD8</accession>
<evidence type="ECO:0000313" key="4">
    <source>
        <dbReference type="RefSeq" id="XP_033462998.1"/>
    </source>
</evidence>
<feature type="chain" id="PRO_5026794126" evidence="2">
    <location>
        <begin position="19"/>
        <end position="268"/>
    </location>
</feature>
<reference evidence="4" key="1">
    <citation type="submission" date="2020-01" db="EMBL/GenBank/DDBJ databases">
        <authorList>
            <consortium name="DOE Joint Genome Institute"/>
            <person name="Haridas S."/>
            <person name="Albert R."/>
            <person name="Binder M."/>
            <person name="Bloem J."/>
            <person name="Labutti K."/>
            <person name="Salamov A."/>
            <person name="Andreopoulos B."/>
            <person name="Baker S.E."/>
            <person name="Barry K."/>
            <person name="Bills G."/>
            <person name="Bluhm B.H."/>
            <person name="Cannon C."/>
            <person name="Castanera R."/>
            <person name="Culley D.E."/>
            <person name="Daum C."/>
            <person name="Ezra D."/>
            <person name="Gonzalez J.B."/>
            <person name="Henrissat B."/>
            <person name="Kuo A."/>
            <person name="Liang C."/>
            <person name="Lipzen A."/>
            <person name="Lutzoni F."/>
            <person name="Magnuson J."/>
            <person name="Mondo S."/>
            <person name="Nolan M."/>
            <person name="Ohm R."/>
            <person name="Pangilinan J."/>
            <person name="Park H.-J."/>
            <person name="Ramirez L."/>
            <person name="Alfaro M."/>
            <person name="Sun H."/>
            <person name="Tritt A."/>
            <person name="Yoshinaga Y."/>
            <person name="Zwiers L.-H."/>
            <person name="Turgeon B.G."/>
            <person name="Goodwin S.B."/>
            <person name="Spatafora J.W."/>
            <person name="Crous P.W."/>
            <person name="Grigoriev I.V."/>
        </authorList>
    </citation>
    <scope>NUCLEOTIDE SEQUENCE</scope>
    <source>
        <strain evidence="4">CBS 342.82</strain>
    </source>
</reference>
<reference evidence="4" key="3">
    <citation type="submission" date="2025-08" db="UniProtKB">
        <authorList>
            <consortium name="RefSeq"/>
        </authorList>
    </citation>
    <scope>IDENTIFICATION</scope>
    <source>
        <strain evidence="4">CBS 342.82</strain>
    </source>
</reference>
<dbReference type="GeneID" id="54356642"/>
<feature type="compositionally biased region" description="Low complexity" evidence="1">
    <location>
        <begin position="172"/>
        <end position="190"/>
    </location>
</feature>
<dbReference type="RefSeq" id="XP_033462998.1">
    <property type="nucleotide sequence ID" value="XM_033598843.1"/>
</dbReference>
<dbReference type="AlphaFoldDB" id="A0A6J3MGD8"/>
<feature type="compositionally biased region" description="Polar residues" evidence="1">
    <location>
        <begin position="244"/>
        <end position="268"/>
    </location>
</feature>
<reference evidence="4" key="2">
    <citation type="submission" date="2020-04" db="EMBL/GenBank/DDBJ databases">
        <authorList>
            <consortium name="NCBI Genome Project"/>
        </authorList>
    </citation>
    <scope>NUCLEOTIDE SEQUENCE</scope>
    <source>
        <strain evidence="4">CBS 342.82</strain>
    </source>
</reference>
<evidence type="ECO:0000256" key="2">
    <source>
        <dbReference type="SAM" id="SignalP"/>
    </source>
</evidence>
<organism evidence="4">
    <name type="scientific">Dissoconium aciculare CBS 342.82</name>
    <dbReference type="NCBI Taxonomy" id="1314786"/>
    <lineage>
        <taxon>Eukaryota</taxon>
        <taxon>Fungi</taxon>
        <taxon>Dikarya</taxon>
        <taxon>Ascomycota</taxon>
        <taxon>Pezizomycotina</taxon>
        <taxon>Dothideomycetes</taxon>
        <taxon>Dothideomycetidae</taxon>
        <taxon>Mycosphaerellales</taxon>
        <taxon>Dissoconiaceae</taxon>
        <taxon>Dissoconium</taxon>
    </lineage>
</organism>
<name>A0A6J3MGD8_9PEZI</name>
<feature type="compositionally biased region" description="Polar residues" evidence="1">
    <location>
        <begin position="191"/>
        <end position="210"/>
    </location>
</feature>